<dbReference type="InterPro" id="IPR039796">
    <property type="entry name" value="MIP18"/>
</dbReference>
<keyword evidence="2" id="KW-0159">Chromosome partition</keyword>
<dbReference type="AlphaFoldDB" id="A0AAW2IHQ5"/>
<evidence type="ECO:0000313" key="4">
    <source>
        <dbReference type="EMBL" id="KAL0281332.1"/>
    </source>
</evidence>
<reference evidence="4" key="1">
    <citation type="journal article" date="2024" name="Gigascience">
        <title>Chromosome-level genome of the poultry shaft louse Menopon gallinae provides insight into the host-switching and adaptive evolution of parasitic lice.</title>
        <authorList>
            <person name="Xu Y."/>
            <person name="Ma L."/>
            <person name="Liu S."/>
            <person name="Liang Y."/>
            <person name="Liu Q."/>
            <person name="He Z."/>
            <person name="Tian L."/>
            <person name="Duan Y."/>
            <person name="Cai W."/>
            <person name="Li H."/>
            <person name="Song F."/>
        </authorList>
    </citation>
    <scope>NUCLEOTIDE SEQUENCE</scope>
    <source>
        <strain evidence="4">Cailab_2023a</strain>
    </source>
</reference>
<dbReference type="GO" id="GO:0051604">
    <property type="term" value="P:protein maturation"/>
    <property type="evidence" value="ECO:0007669"/>
    <property type="project" value="InterPro"/>
</dbReference>
<feature type="domain" description="MIP18 family-like" evidence="3">
    <location>
        <begin position="37"/>
        <end position="109"/>
    </location>
</feature>
<comment type="caution">
    <text evidence="4">The sequence shown here is derived from an EMBL/GenBank/DDBJ whole genome shotgun (WGS) entry which is preliminary data.</text>
</comment>
<dbReference type="GO" id="GO:0007059">
    <property type="term" value="P:chromosome segregation"/>
    <property type="evidence" value="ECO:0007669"/>
    <property type="project" value="UniProtKB-KW"/>
</dbReference>
<comment type="similarity">
    <text evidence="1">Belongs to the MIP18 family.</text>
</comment>
<dbReference type="Gene3D" id="6.10.250.1280">
    <property type="match status" value="1"/>
</dbReference>
<accession>A0AAW2IHQ5</accession>
<dbReference type="InterPro" id="IPR002744">
    <property type="entry name" value="MIP18-like"/>
</dbReference>
<evidence type="ECO:0000259" key="3">
    <source>
        <dbReference type="Pfam" id="PF01883"/>
    </source>
</evidence>
<dbReference type="PANTHER" id="PTHR12377:SF0">
    <property type="entry name" value="CYTOSOLIC IRON-SULFUR ASSEMBLY COMPONENT 2B"/>
    <property type="match status" value="1"/>
</dbReference>
<dbReference type="FunFam" id="3.30.300.130:FF:000005">
    <property type="entry name" value="Mitotic spindle-associated mmxd complex subunit"/>
    <property type="match status" value="1"/>
</dbReference>
<gene>
    <name evidence="4" type="ORF">PYX00_002349</name>
</gene>
<name>A0AAW2IHQ5_9NEOP</name>
<dbReference type="InterPro" id="IPR034904">
    <property type="entry name" value="FSCA_dom_sf"/>
</dbReference>
<dbReference type="SUPFAM" id="SSF117916">
    <property type="entry name" value="Fe-S cluster assembly (FSCA) domain-like"/>
    <property type="match status" value="1"/>
</dbReference>
<dbReference type="EMBL" id="JARGDH010000001">
    <property type="protein sequence ID" value="KAL0281332.1"/>
    <property type="molecule type" value="Genomic_DNA"/>
</dbReference>
<evidence type="ECO:0000256" key="2">
    <source>
        <dbReference type="ARBA" id="ARBA00022829"/>
    </source>
</evidence>
<dbReference type="Gene3D" id="3.30.300.130">
    <property type="entry name" value="Fe-S cluster assembly (FSCA)"/>
    <property type="match status" value="1"/>
</dbReference>
<proteinExistence type="inferred from homology"/>
<sequence length="156" mass="17483">MPRSFENVNPVVYGKSDNRLITSSDEDEDVHDEIDRREVFDLIRGIKDPEYPLTLEELNVVQQDLIYVSDEKSEVELQFTPTVPHCSMASLIGLSLKTQLLRALPSRFKISIIVTPGSHSSESSVNKQLNDKERVAAALENSNLTEVINQCIAKAV</sequence>
<dbReference type="GO" id="GO:0097361">
    <property type="term" value="C:cytosolic [4Fe-4S] assembly targeting complex"/>
    <property type="evidence" value="ECO:0007669"/>
    <property type="project" value="UniProtKB-ARBA"/>
</dbReference>
<organism evidence="4">
    <name type="scientific">Menopon gallinae</name>
    <name type="common">poultry shaft louse</name>
    <dbReference type="NCBI Taxonomy" id="328185"/>
    <lineage>
        <taxon>Eukaryota</taxon>
        <taxon>Metazoa</taxon>
        <taxon>Ecdysozoa</taxon>
        <taxon>Arthropoda</taxon>
        <taxon>Hexapoda</taxon>
        <taxon>Insecta</taxon>
        <taxon>Pterygota</taxon>
        <taxon>Neoptera</taxon>
        <taxon>Paraneoptera</taxon>
        <taxon>Psocodea</taxon>
        <taxon>Troctomorpha</taxon>
        <taxon>Phthiraptera</taxon>
        <taxon>Amblycera</taxon>
        <taxon>Menoponidae</taxon>
        <taxon>Menopon</taxon>
    </lineage>
</organism>
<dbReference type="PANTHER" id="PTHR12377">
    <property type="entry name" value="CYTOSOLIC IRON-SULFUR ASSEMBLY COMPONENT 2B-RELATED"/>
    <property type="match status" value="1"/>
</dbReference>
<protein>
    <recommendedName>
        <fullName evidence="3">MIP18 family-like domain-containing protein</fullName>
    </recommendedName>
</protein>
<dbReference type="Pfam" id="PF01883">
    <property type="entry name" value="FeS_assembly_P"/>
    <property type="match status" value="1"/>
</dbReference>
<evidence type="ECO:0000256" key="1">
    <source>
        <dbReference type="ARBA" id="ARBA00010381"/>
    </source>
</evidence>